<dbReference type="InterPro" id="IPR047057">
    <property type="entry name" value="MerR_fam"/>
</dbReference>
<dbReference type="AlphaFoldDB" id="A0A7W7CH15"/>
<reference evidence="6 7" key="1">
    <citation type="submission" date="2020-08" db="EMBL/GenBank/DDBJ databases">
        <title>Sequencing the genomes of 1000 actinobacteria strains.</title>
        <authorList>
            <person name="Klenk H.-P."/>
        </authorList>
    </citation>
    <scope>NUCLEOTIDE SEQUENCE [LARGE SCALE GENOMIC DNA]</scope>
    <source>
        <strain evidence="6 7">DSM 44230</strain>
    </source>
</reference>
<keyword evidence="7" id="KW-1185">Reference proteome</keyword>
<proteinExistence type="predicted"/>
<keyword evidence="3 6" id="KW-0238">DNA-binding</keyword>
<evidence type="ECO:0000313" key="7">
    <source>
        <dbReference type="Proteomes" id="UP000533598"/>
    </source>
</evidence>
<dbReference type="PROSITE" id="PS50937">
    <property type="entry name" value="HTH_MERR_2"/>
    <property type="match status" value="1"/>
</dbReference>
<dbReference type="Gene3D" id="1.10.1660.10">
    <property type="match status" value="1"/>
</dbReference>
<organism evidence="6 7">
    <name type="scientific">Crossiella cryophila</name>
    <dbReference type="NCBI Taxonomy" id="43355"/>
    <lineage>
        <taxon>Bacteria</taxon>
        <taxon>Bacillati</taxon>
        <taxon>Actinomycetota</taxon>
        <taxon>Actinomycetes</taxon>
        <taxon>Pseudonocardiales</taxon>
        <taxon>Pseudonocardiaceae</taxon>
        <taxon>Crossiella</taxon>
    </lineage>
</organism>
<name>A0A7W7CH15_9PSEU</name>
<evidence type="ECO:0000256" key="1">
    <source>
        <dbReference type="ARBA" id="ARBA00022491"/>
    </source>
</evidence>
<evidence type="ECO:0000313" key="6">
    <source>
        <dbReference type="EMBL" id="MBB4679651.1"/>
    </source>
</evidence>
<evidence type="ECO:0000256" key="4">
    <source>
        <dbReference type="ARBA" id="ARBA00023163"/>
    </source>
</evidence>
<protein>
    <submittedName>
        <fullName evidence="6">DNA-binding transcriptional MerR regulator</fullName>
    </submittedName>
</protein>
<dbReference type="SMART" id="SM00422">
    <property type="entry name" value="HTH_MERR"/>
    <property type="match status" value="1"/>
</dbReference>
<keyword evidence="1" id="KW-0678">Repressor</keyword>
<dbReference type="EMBL" id="JACHMH010000001">
    <property type="protein sequence ID" value="MBB4679651.1"/>
    <property type="molecule type" value="Genomic_DNA"/>
</dbReference>
<dbReference type="Pfam" id="PF13411">
    <property type="entry name" value="MerR_1"/>
    <property type="match status" value="1"/>
</dbReference>
<keyword evidence="2" id="KW-0805">Transcription regulation</keyword>
<dbReference type="PANTHER" id="PTHR30204">
    <property type="entry name" value="REDOX-CYCLING DRUG-SENSING TRANSCRIPTIONAL ACTIVATOR SOXR"/>
    <property type="match status" value="1"/>
</dbReference>
<feature type="domain" description="HTH merR-type" evidence="5">
    <location>
        <begin position="10"/>
        <end position="56"/>
    </location>
</feature>
<dbReference type="Proteomes" id="UP000533598">
    <property type="component" value="Unassembled WGS sequence"/>
</dbReference>
<dbReference type="GO" id="GO:0003677">
    <property type="term" value="F:DNA binding"/>
    <property type="evidence" value="ECO:0007669"/>
    <property type="project" value="UniProtKB-KW"/>
</dbReference>
<keyword evidence="4" id="KW-0804">Transcription</keyword>
<comment type="caution">
    <text evidence="6">The sequence shown here is derived from an EMBL/GenBank/DDBJ whole genome shotgun (WGS) entry which is preliminary data.</text>
</comment>
<evidence type="ECO:0000259" key="5">
    <source>
        <dbReference type="PROSITE" id="PS50937"/>
    </source>
</evidence>
<evidence type="ECO:0000256" key="3">
    <source>
        <dbReference type="ARBA" id="ARBA00023125"/>
    </source>
</evidence>
<dbReference type="InterPro" id="IPR000551">
    <property type="entry name" value="MerR-type_HTH_dom"/>
</dbReference>
<accession>A0A7W7CH15</accession>
<dbReference type="RefSeq" id="WP_185005373.1">
    <property type="nucleotide sequence ID" value="NZ_BAAAUI010000001.1"/>
</dbReference>
<evidence type="ECO:0000256" key="2">
    <source>
        <dbReference type="ARBA" id="ARBA00023015"/>
    </source>
</evidence>
<dbReference type="InterPro" id="IPR009061">
    <property type="entry name" value="DNA-bd_dom_put_sf"/>
</dbReference>
<sequence>MSTDPVTPPAVPISEAAALYDLPPSTLRWWEDRGLLGPPPRDAGRRRYREADLRRLGVAYLCCVTGLMPLSKAAVVAAGQARREDWQGTVAEQIGVLADRIDQLTAARAYLQHLLQCEDADMTDCPYLERELVTWTPRGRLPAGDLVSAARAARGGGGDEKGEVGDEMRCVSCARVVGEGGRGRPRRYCSAACRQRAYRARRGVG</sequence>
<dbReference type="SUPFAM" id="SSF46955">
    <property type="entry name" value="Putative DNA-binding domain"/>
    <property type="match status" value="1"/>
</dbReference>
<gene>
    <name evidence="6" type="ORF">HNR67_005769</name>
</gene>
<dbReference type="GO" id="GO:0003700">
    <property type="term" value="F:DNA-binding transcription factor activity"/>
    <property type="evidence" value="ECO:0007669"/>
    <property type="project" value="InterPro"/>
</dbReference>
<dbReference type="PANTHER" id="PTHR30204:SF69">
    <property type="entry name" value="MERR-FAMILY TRANSCRIPTIONAL REGULATOR"/>
    <property type="match status" value="1"/>
</dbReference>